<dbReference type="SUPFAM" id="SSF46785">
    <property type="entry name" value="Winged helix' DNA-binding domain"/>
    <property type="match status" value="1"/>
</dbReference>
<accession>A0A0F5VCU3</accession>
<evidence type="ECO:0000256" key="1">
    <source>
        <dbReference type="ARBA" id="ARBA00023015"/>
    </source>
</evidence>
<dbReference type="PROSITE" id="PS50995">
    <property type="entry name" value="HTH_MARR_2"/>
    <property type="match status" value="1"/>
</dbReference>
<protein>
    <submittedName>
        <fullName evidence="5">MarR family transcriptional regulator</fullName>
    </submittedName>
</protein>
<evidence type="ECO:0000313" key="5">
    <source>
        <dbReference type="EMBL" id="KKC99304.1"/>
    </source>
</evidence>
<dbReference type="Gene3D" id="1.10.10.10">
    <property type="entry name" value="Winged helix-like DNA-binding domain superfamily/Winged helix DNA-binding domain"/>
    <property type="match status" value="1"/>
</dbReference>
<dbReference type="Proteomes" id="UP000033633">
    <property type="component" value="Unassembled WGS sequence"/>
</dbReference>
<dbReference type="PANTHER" id="PTHR42756:SF1">
    <property type="entry name" value="TRANSCRIPTIONAL REPRESSOR OF EMRAB OPERON"/>
    <property type="match status" value="1"/>
</dbReference>
<dbReference type="SMART" id="SM00347">
    <property type="entry name" value="HTH_MARR"/>
    <property type="match status" value="1"/>
</dbReference>
<comment type="caution">
    <text evidence="5">The sequence shown here is derived from an EMBL/GenBank/DDBJ whole genome shotgun (WGS) entry which is preliminary data.</text>
</comment>
<gene>
    <name evidence="5" type="ORF">KY46_13005</name>
</gene>
<keyword evidence="2" id="KW-0238">DNA-binding</keyword>
<dbReference type="AlphaFoldDB" id="A0A0F5VCU3"/>
<reference evidence="5 6" key="1">
    <citation type="submission" date="2014-12" db="EMBL/GenBank/DDBJ databases">
        <title>Mercury Reductase activity and rhizosphere competence traits in the genome of root associated Photobacterium halotolerans MELD1.</title>
        <authorList>
            <person name="Mathew D.C."/>
            <person name="Huang C.-C."/>
        </authorList>
    </citation>
    <scope>NUCLEOTIDE SEQUENCE [LARGE SCALE GENOMIC DNA]</scope>
    <source>
        <strain evidence="5 6">MELD1</strain>
    </source>
</reference>
<evidence type="ECO:0000259" key="4">
    <source>
        <dbReference type="PROSITE" id="PS50995"/>
    </source>
</evidence>
<dbReference type="STRING" id="265726.KY46_13005"/>
<organism evidence="5 6">
    <name type="scientific">Photobacterium halotolerans</name>
    <dbReference type="NCBI Taxonomy" id="265726"/>
    <lineage>
        <taxon>Bacteria</taxon>
        <taxon>Pseudomonadati</taxon>
        <taxon>Pseudomonadota</taxon>
        <taxon>Gammaproteobacteria</taxon>
        <taxon>Vibrionales</taxon>
        <taxon>Vibrionaceae</taxon>
        <taxon>Photobacterium</taxon>
    </lineage>
</organism>
<keyword evidence="3" id="KW-0804">Transcription</keyword>
<dbReference type="GO" id="GO:0003700">
    <property type="term" value="F:DNA-binding transcription factor activity"/>
    <property type="evidence" value="ECO:0007669"/>
    <property type="project" value="InterPro"/>
</dbReference>
<evidence type="ECO:0000313" key="6">
    <source>
        <dbReference type="Proteomes" id="UP000033633"/>
    </source>
</evidence>
<dbReference type="Pfam" id="PF01047">
    <property type="entry name" value="MarR"/>
    <property type="match status" value="1"/>
</dbReference>
<dbReference type="RefSeq" id="WP_046221076.1">
    <property type="nucleotide sequence ID" value="NZ_JWYV01000011.1"/>
</dbReference>
<sequence length="163" mass="18452">MQDHVDKLLIQWQEHRPDLDCSPMGIIGRMYRAQRIMTDSINVVFKSYGLSQVEFDILASLRRAGEPLTPTQLYHTVMLSSGAMTARLDKLTDRGLIYRQPSDDDRRSCKVSLTEEGQTLVDQAVTAHVANEHQMLTALDKDEQAQLAGLLRKWLLANESALK</sequence>
<dbReference type="OrthoDB" id="32523at2"/>
<feature type="domain" description="HTH marR-type" evidence="4">
    <location>
        <begin position="23"/>
        <end position="156"/>
    </location>
</feature>
<dbReference type="InterPro" id="IPR036388">
    <property type="entry name" value="WH-like_DNA-bd_sf"/>
</dbReference>
<evidence type="ECO:0000256" key="3">
    <source>
        <dbReference type="ARBA" id="ARBA00023163"/>
    </source>
</evidence>
<dbReference type="PRINTS" id="PR00598">
    <property type="entry name" value="HTHMARR"/>
</dbReference>
<keyword evidence="1" id="KW-0805">Transcription regulation</keyword>
<dbReference type="InterPro" id="IPR000835">
    <property type="entry name" value="HTH_MarR-typ"/>
</dbReference>
<keyword evidence="6" id="KW-1185">Reference proteome</keyword>
<dbReference type="InterPro" id="IPR036390">
    <property type="entry name" value="WH_DNA-bd_sf"/>
</dbReference>
<dbReference type="GO" id="GO:0003677">
    <property type="term" value="F:DNA binding"/>
    <property type="evidence" value="ECO:0007669"/>
    <property type="project" value="UniProtKB-KW"/>
</dbReference>
<dbReference type="EMBL" id="JWYV01000011">
    <property type="protein sequence ID" value="KKC99304.1"/>
    <property type="molecule type" value="Genomic_DNA"/>
</dbReference>
<name>A0A0F5VCU3_9GAMM</name>
<proteinExistence type="predicted"/>
<dbReference type="PANTHER" id="PTHR42756">
    <property type="entry name" value="TRANSCRIPTIONAL REGULATOR, MARR"/>
    <property type="match status" value="1"/>
</dbReference>
<evidence type="ECO:0000256" key="2">
    <source>
        <dbReference type="ARBA" id="ARBA00023125"/>
    </source>
</evidence>
<dbReference type="PATRIC" id="fig|265726.11.peg.820"/>